<dbReference type="Proteomes" id="UP000652761">
    <property type="component" value="Unassembled WGS sequence"/>
</dbReference>
<protein>
    <submittedName>
        <fullName evidence="1">Uncharacterized protein</fullName>
    </submittedName>
</protein>
<dbReference type="EMBL" id="NMUH01000175">
    <property type="protein sequence ID" value="MQL73624.1"/>
    <property type="molecule type" value="Genomic_DNA"/>
</dbReference>
<name>A0A843TW79_COLES</name>
<accession>A0A843TW79</accession>
<comment type="caution">
    <text evidence="1">The sequence shown here is derived from an EMBL/GenBank/DDBJ whole genome shotgun (WGS) entry which is preliminary data.</text>
</comment>
<evidence type="ECO:0000313" key="1">
    <source>
        <dbReference type="EMBL" id="MQL73624.1"/>
    </source>
</evidence>
<organism evidence="1 2">
    <name type="scientific">Colocasia esculenta</name>
    <name type="common">Wild taro</name>
    <name type="synonym">Arum esculentum</name>
    <dbReference type="NCBI Taxonomy" id="4460"/>
    <lineage>
        <taxon>Eukaryota</taxon>
        <taxon>Viridiplantae</taxon>
        <taxon>Streptophyta</taxon>
        <taxon>Embryophyta</taxon>
        <taxon>Tracheophyta</taxon>
        <taxon>Spermatophyta</taxon>
        <taxon>Magnoliopsida</taxon>
        <taxon>Liliopsida</taxon>
        <taxon>Araceae</taxon>
        <taxon>Aroideae</taxon>
        <taxon>Colocasieae</taxon>
        <taxon>Colocasia</taxon>
    </lineage>
</organism>
<evidence type="ECO:0000313" key="2">
    <source>
        <dbReference type="Proteomes" id="UP000652761"/>
    </source>
</evidence>
<proteinExistence type="predicted"/>
<feature type="non-terminal residue" evidence="1">
    <location>
        <position position="1"/>
    </location>
</feature>
<keyword evidence="2" id="KW-1185">Reference proteome</keyword>
<dbReference type="AlphaFoldDB" id="A0A843TW79"/>
<gene>
    <name evidence="1" type="ORF">Taro_005979</name>
</gene>
<sequence length="141" mass="15557">MALEEEILIELRDSRIAEQKDTLVLLHFATRDGGGDRRTTLCTSRILASLRTVLLSHHLSLQYHTSVSLLNLSFHLPNLSNIVYAEVVLTLVDVLKGGAVDAYNHSVVAPFSLSMDDNNNKATHAFGEVYEAMMEAGAGRY</sequence>
<reference evidence="1" key="1">
    <citation type="submission" date="2017-07" db="EMBL/GenBank/DDBJ databases">
        <title>Taro Niue Genome Assembly and Annotation.</title>
        <authorList>
            <person name="Atibalentja N."/>
            <person name="Keating K."/>
            <person name="Fields C.J."/>
        </authorList>
    </citation>
    <scope>NUCLEOTIDE SEQUENCE</scope>
    <source>
        <strain evidence="1">Niue_2</strain>
        <tissue evidence="1">Leaf</tissue>
    </source>
</reference>
<dbReference type="OrthoDB" id="7537227at2759"/>